<sequence length="136" mass="15623">MGSSSQHLPLHCIDFHHYSELHRYKNPDFFKDFNASLINEAVKAFKTPPFESPFILKSAVLAECSFAPWENNFLNSCDPKARKQKCQKLPFFCIFVVCLPHRYPGGGTLMLRRGQMGMVTHTTPPSFFILTFDTMM</sequence>
<gene>
    <name evidence="1" type="ORF">ILYODFUR_028337</name>
</gene>
<evidence type="ECO:0000313" key="2">
    <source>
        <dbReference type="Proteomes" id="UP001482620"/>
    </source>
</evidence>
<name>A0ABV0UDB9_9TELE</name>
<organism evidence="1 2">
    <name type="scientific">Ilyodon furcidens</name>
    <name type="common">goldbreast splitfin</name>
    <dbReference type="NCBI Taxonomy" id="33524"/>
    <lineage>
        <taxon>Eukaryota</taxon>
        <taxon>Metazoa</taxon>
        <taxon>Chordata</taxon>
        <taxon>Craniata</taxon>
        <taxon>Vertebrata</taxon>
        <taxon>Euteleostomi</taxon>
        <taxon>Actinopterygii</taxon>
        <taxon>Neopterygii</taxon>
        <taxon>Teleostei</taxon>
        <taxon>Neoteleostei</taxon>
        <taxon>Acanthomorphata</taxon>
        <taxon>Ovalentaria</taxon>
        <taxon>Atherinomorphae</taxon>
        <taxon>Cyprinodontiformes</taxon>
        <taxon>Goodeidae</taxon>
        <taxon>Ilyodon</taxon>
    </lineage>
</organism>
<reference evidence="1 2" key="1">
    <citation type="submission" date="2021-06" db="EMBL/GenBank/DDBJ databases">
        <authorList>
            <person name="Palmer J.M."/>
        </authorList>
    </citation>
    <scope>NUCLEOTIDE SEQUENCE [LARGE SCALE GENOMIC DNA]</scope>
    <source>
        <strain evidence="2">if_2019</strain>
        <tissue evidence="1">Muscle</tissue>
    </source>
</reference>
<proteinExistence type="predicted"/>
<protein>
    <submittedName>
        <fullName evidence="1">Uncharacterized protein</fullName>
    </submittedName>
</protein>
<comment type="caution">
    <text evidence="1">The sequence shown here is derived from an EMBL/GenBank/DDBJ whole genome shotgun (WGS) entry which is preliminary data.</text>
</comment>
<keyword evidence="2" id="KW-1185">Reference proteome</keyword>
<evidence type="ECO:0000313" key="1">
    <source>
        <dbReference type="EMBL" id="MEQ2241732.1"/>
    </source>
</evidence>
<accession>A0ABV0UDB9</accession>
<dbReference type="Proteomes" id="UP001482620">
    <property type="component" value="Unassembled WGS sequence"/>
</dbReference>
<dbReference type="EMBL" id="JAHRIQ010061785">
    <property type="protein sequence ID" value="MEQ2241732.1"/>
    <property type="molecule type" value="Genomic_DNA"/>
</dbReference>